<dbReference type="InterPro" id="IPR001680">
    <property type="entry name" value="WD40_rpt"/>
</dbReference>
<dbReference type="GO" id="GO:0006886">
    <property type="term" value="P:intracellular protein transport"/>
    <property type="evidence" value="ECO:0007669"/>
    <property type="project" value="TreeGrafter"/>
</dbReference>
<name>A0A8H7ZXW4_9FUNG</name>
<dbReference type="SMART" id="SM00320">
    <property type="entry name" value="WD40"/>
    <property type="match status" value="3"/>
</dbReference>
<sequence length="215" mass="24060">LRPSQNARFDAAGVSRSGGLHGGGGRRAEALIAHISPGMRAASWEDFVFPGVSETDAPTTHPAQTSEQRKLLTRSDRVKSVDLHPTEPWVLASLYNGNVYVWNYETQNGEAWRRAASARAFRGLAPRALVKTFEVTDLPVRTAKFVARKSWVVTGSDDLQIRVYNYNTHEKVNSFEAHTDYIRCIAVHPTQPYILSSADDMTIKLWDWDKGFSRA</sequence>
<feature type="region of interest" description="Disordered" evidence="4">
    <location>
        <begin position="1"/>
        <end position="24"/>
    </location>
</feature>
<dbReference type="Proteomes" id="UP000673691">
    <property type="component" value="Unassembled WGS sequence"/>
</dbReference>
<dbReference type="Gene3D" id="2.130.10.10">
    <property type="entry name" value="YVTN repeat-like/Quinoprotein amine dehydrogenase"/>
    <property type="match status" value="1"/>
</dbReference>
<dbReference type="GO" id="GO:0006888">
    <property type="term" value="P:endoplasmic reticulum to Golgi vesicle-mediated transport"/>
    <property type="evidence" value="ECO:0007669"/>
    <property type="project" value="TreeGrafter"/>
</dbReference>
<feature type="repeat" description="WD" evidence="3">
    <location>
        <begin position="175"/>
        <end position="207"/>
    </location>
</feature>
<feature type="non-terminal residue" evidence="5">
    <location>
        <position position="1"/>
    </location>
</feature>
<dbReference type="PANTHER" id="PTHR19876:SF2">
    <property type="entry name" value="COATOMER SUBUNIT BETA"/>
    <property type="match status" value="1"/>
</dbReference>
<evidence type="ECO:0000256" key="4">
    <source>
        <dbReference type="SAM" id="MobiDB-lite"/>
    </source>
</evidence>
<evidence type="ECO:0000256" key="2">
    <source>
        <dbReference type="ARBA" id="ARBA00022737"/>
    </source>
</evidence>
<comment type="caution">
    <text evidence="5">The sequence shown here is derived from an EMBL/GenBank/DDBJ whole genome shotgun (WGS) entry which is preliminary data.</text>
</comment>
<organism evidence="5 6">
    <name type="scientific">Olpidium bornovanus</name>
    <dbReference type="NCBI Taxonomy" id="278681"/>
    <lineage>
        <taxon>Eukaryota</taxon>
        <taxon>Fungi</taxon>
        <taxon>Fungi incertae sedis</taxon>
        <taxon>Olpidiomycota</taxon>
        <taxon>Olpidiomycotina</taxon>
        <taxon>Olpidiomycetes</taxon>
        <taxon>Olpidiales</taxon>
        <taxon>Olpidiaceae</taxon>
        <taxon>Olpidium</taxon>
    </lineage>
</organism>
<dbReference type="OrthoDB" id="10261470at2759"/>
<dbReference type="GO" id="GO:0030126">
    <property type="term" value="C:COPI vesicle coat"/>
    <property type="evidence" value="ECO:0007669"/>
    <property type="project" value="TreeGrafter"/>
</dbReference>
<dbReference type="Pfam" id="PF00400">
    <property type="entry name" value="WD40"/>
    <property type="match status" value="3"/>
</dbReference>
<evidence type="ECO:0000313" key="5">
    <source>
        <dbReference type="EMBL" id="KAG5461322.1"/>
    </source>
</evidence>
<dbReference type="PROSITE" id="PS50082">
    <property type="entry name" value="WD_REPEATS_2"/>
    <property type="match status" value="1"/>
</dbReference>
<keyword evidence="2" id="KW-0677">Repeat</keyword>
<accession>A0A8H7ZXW4</accession>
<feature type="non-terminal residue" evidence="5">
    <location>
        <position position="215"/>
    </location>
</feature>
<dbReference type="GO" id="GO:0006890">
    <property type="term" value="P:retrograde vesicle-mediated transport, Golgi to endoplasmic reticulum"/>
    <property type="evidence" value="ECO:0007669"/>
    <property type="project" value="TreeGrafter"/>
</dbReference>
<reference evidence="5 6" key="1">
    <citation type="journal article" name="Sci. Rep.">
        <title>Genome-scale phylogenetic analyses confirm Olpidium as the closest living zoosporic fungus to the non-flagellated, terrestrial fungi.</title>
        <authorList>
            <person name="Chang Y."/>
            <person name="Rochon D."/>
            <person name="Sekimoto S."/>
            <person name="Wang Y."/>
            <person name="Chovatia M."/>
            <person name="Sandor L."/>
            <person name="Salamov A."/>
            <person name="Grigoriev I.V."/>
            <person name="Stajich J.E."/>
            <person name="Spatafora J.W."/>
        </authorList>
    </citation>
    <scope>NUCLEOTIDE SEQUENCE [LARGE SCALE GENOMIC DNA]</scope>
    <source>
        <strain evidence="5">S191</strain>
    </source>
</reference>
<dbReference type="EMBL" id="JAEFCI010003826">
    <property type="protein sequence ID" value="KAG5461322.1"/>
    <property type="molecule type" value="Genomic_DNA"/>
</dbReference>
<dbReference type="InterPro" id="IPR015943">
    <property type="entry name" value="WD40/YVTN_repeat-like_dom_sf"/>
</dbReference>
<dbReference type="AlphaFoldDB" id="A0A8H7ZXW4"/>
<protein>
    <submittedName>
        <fullName evidence="5">WD40-repeat-containing domain protein</fullName>
    </submittedName>
</protein>
<dbReference type="InterPro" id="IPR036322">
    <property type="entry name" value="WD40_repeat_dom_sf"/>
</dbReference>
<proteinExistence type="predicted"/>
<dbReference type="SUPFAM" id="SSF50978">
    <property type="entry name" value="WD40 repeat-like"/>
    <property type="match status" value="1"/>
</dbReference>
<keyword evidence="1 3" id="KW-0853">WD repeat</keyword>
<dbReference type="InterPro" id="IPR050844">
    <property type="entry name" value="Coatomer_complex_subunit"/>
</dbReference>
<evidence type="ECO:0000256" key="3">
    <source>
        <dbReference type="PROSITE-ProRule" id="PRU00221"/>
    </source>
</evidence>
<evidence type="ECO:0000313" key="6">
    <source>
        <dbReference type="Proteomes" id="UP000673691"/>
    </source>
</evidence>
<gene>
    <name evidence="5" type="ORF">BJ554DRAFT_6501</name>
</gene>
<dbReference type="PROSITE" id="PS50294">
    <property type="entry name" value="WD_REPEATS_REGION"/>
    <property type="match status" value="1"/>
</dbReference>
<dbReference type="GO" id="GO:0006891">
    <property type="term" value="P:intra-Golgi vesicle-mediated transport"/>
    <property type="evidence" value="ECO:0007669"/>
    <property type="project" value="TreeGrafter"/>
</dbReference>
<dbReference type="PANTHER" id="PTHR19876">
    <property type="entry name" value="COATOMER"/>
    <property type="match status" value="1"/>
</dbReference>
<keyword evidence="6" id="KW-1185">Reference proteome</keyword>
<evidence type="ECO:0000256" key="1">
    <source>
        <dbReference type="ARBA" id="ARBA00022574"/>
    </source>
</evidence>